<dbReference type="Proteomes" id="UP001597173">
    <property type="component" value="Unassembled WGS sequence"/>
</dbReference>
<organism evidence="3 4">
    <name type="scientific">Mycoplana ramosa</name>
    <name type="common">Mycoplana bullata</name>
    <dbReference type="NCBI Taxonomy" id="40837"/>
    <lineage>
        <taxon>Bacteria</taxon>
        <taxon>Pseudomonadati</taxon>
        <taxon>Pseudomonadota</taxon>
        <taxon>Alphaproteobacteria</taxon>
        <taxon>Hyphomicrobiales</taxon>
        <taxon>Rhizobiaceae</taxon>
        <taxon>Mycoplana</taxon>
    </lineage>
</organism>
<dbReference type="Pfam" id="PF06078">
    <property type="entry name" value="DUF937"/>
    <property type="match status" value="1"/>
</dbReference>
<gene>
    <name evidence="3" type="ORF">ACFQ33_05960</name>
</gene>
<keyword evidence="2" id="KW-1133">Transmembrane helix</keyword>
<comment type="caution">
    <text evidence="3">The sequence shown here is derived from an EMBL/GenBank/DDBJ whole genome shotgun (WGS) entry which is preliminary data.</text>
</comment>
<evidence type="ECO:0000313" key="4">
    <source>
        <dbReference type="Proteomes" id="UP001597173"/>
    </source>
</evidence>
<proteinExistence type="predicted"/>
<dbReference type="InterPro" id="IPR009282">
    <property type="entry name" value="DUF937"/>
</dbReference>
<feature type="transmembrane region" description="Helical" evidence="2">
    <location>
        <begin position="223"/>
        <end position="241"/>
    </location>
</feature>
<accession>A0ABW3YUD0</accession>
<name>A0ABW3YUD0_MYCRA</name>
<keyword evidence="2" id="KW-0472">Membrane</keyword>
<dbReference type="RefSeq" id="WP_374835202.1">
    <property type="nucleotide sequence ID" value="NZ_JBHEEW010000001.1"/>
</dbReference>
<feature type="region of interest" description="Disordered" evidence="1">
    <location>
        <begin position="247"/>
        <end position="307"/>
    </location>
</feature>
<evidence type="ECO:0000256" key="1">
    <source>
        <dbReference type="SAM" id="MobiDB-lite"/>
    </source>
</evidence>
<evidence type="ECO:0000256" key="2">
    <source>
        <dbReference type="SAM" id="Phobius"/>
    </source>
</evidence>
<keyword evidence="4" id="KW-1185">Reference proteome</keyword>
<protein>
    <submittedName>
        <fullName evidence="3">DUF937 domain-containing protein</fullName>
    </submittedName>
</protein>
<feature type="compositionally biased region" description="Low complexity" evidence="1">
    <location>
        <begin position="248"/>
        <end position="280"/>
    </location>
</feature>
<keyword evidence="2" id="KW-0812">Transmembrane</keyword>
<sequence>MASNLVSYLMQFLTPDVIARLAAALGLDTDKVQRGVTAAVPAVLAGLASVATQPGGAQKVADAARQQSGVLDNLAGLLSGGGQSPLMQSGSQLLSSLVGGNTSGALANAIGSYSGLGQNAGGSLLGMLAPLVLGGIARNAGGDLSANAIAGLLAGQKDNIAAAMPSGLRDMLAGTGLLDSLGGAARAATAAGSEAAARTTSSATSAARTTAATATTAARSSNWLYWLLAALVLLAILYYLFGRPTQRTAEQTPPAPETPAQTETQPAQPQTPAPAETQPQPAQPQTPAPTETQTQTQPATPAAPSLTVAGVDIGKQVTDTMAELQTTLNGVTDAATAQAALPKLQTASDTFDKVGGMLGQLSAEQKAMLSGMVKPGMTSLNSLFDKVLAIPGVSDVLKPAIDTLKAKMAMLAP</sequence>
<evidence type="ECO:0000313" key="3">
    <source>
        <dbReference type="EMBL" id="MFD1327437.1"/>
    </source>
</evidence>
<dbReference type="EMBL" id="JBHTNF010000002">
    <property type="protein sequence ID" value="MFD1327437.1"/>
    <property type="molecule type" value="Genomic_DNA"/>
</dbReference>
<reference evidence="4" key="1">
    <citation type="journal article" date="2019" name="Int. J. Syst. Evol. Microbiol.">
        <title>The Global Catalogue of Microorganisms (GCM) 10K type strain sequencing project: providing services to taxonomists for standard genome sequencing and annotation.</title>
        <authorList>
            <consortium name="The Broad Institute Genomics Platform"/>
            <consortium name="The Broad Institute Genome Sequencing Center for Infectious Disease"/>
            <person name="Wu L."/>
            <person name="Ma J."/>
        </authorList>
    </citation>
    <scope>NUCLEOTIDE SEQUENCE [LARGE SCALE GENOMIC DNA]</scope>
    <source>
        <strain evidence="4">CCUG 55609</strain>
    </source>
</reference>
<feature type="compositionally biased region" description="Low complexity" evidence="1">
    <location>
        <begin position="288"/>
        <end position="304"/>
    </location>
</feature>